<dbReference type="RefSeq" id="XP_018246734.1">
    <property type="nucleotide sequence ID" value="XM_018400334.1"/>
</dbReference>
<accession>A0A0J9VB86</accession>
<sequence>MRYAIIVPWDHEPRTIDYITALALATGNHERHVDINYTAVTLMSHAGERDEDENQTKRRYLWIKAPLGQCVSNVLEGGNKRSRQ</sequence>
<evidence type="ECO:0000313" key="1">
    <source>
        <dbReference type="EMBL" id="KNB08689.1"/>
    </source>
</evidence>
<name>A0A0J9VB86_FUSO4</name>
<dbReference type="Proteomes" id="UP000009097">
    <property type="component" value="Unassembled WGS sequence"/>
</dbReference>
<evidence type="ECO:0000313" key="2">
    <source>
        <dbReference type="Proteomes" id="UP000009097"/>
    </source>
</evidence>
<reference evidence="1" key="2">
    <citation type="journal article" date="2010" name="Nature">
        <title>Comparative genomics reveals mobile pathogenicity chromosomes in Fusarium.</title>
        <authorList>
            <person name="Ma L.J."/>
            <person name="van der Does H.C."/>
            <person name="Borkovich K.A."/>
            <person name="Coleman J.J."/>
            <person name="Daboussi M.J."/>
            <person name="Di Pietro A."/>
            <person name="Dufresne M."/>
            <person name="Freitag M."/>
            <person name="Grabherr M."/>
            <person name="Henrissat B."/>
            <person name="Houterman P.M."/>
            <person name="Kang S."/>
            <person name="Shim W.B."/>
            <person name="Woloshuk C."/>
            <person name="Xie X."/>
            <person name="Xu J.R."/>
            <person name="Antoniw J."/>
            <person name="Baker S.E."/>
            <person name="Bluhm B.H."/>
            <person name="Breakspear A."/>
            <person name="Brown D.W."/>
            <person name="Butchko R.A."/>
            <person name="Chapman S."/>
            <person name="Coulson R."/>
            <person name="Coutinho P.M."/>
            <person name="Danchin E.G."/>
            <person name="Diener A."/>
            <person name="Gale L.R."/>
            <person name="Gardiner D.M."/>
            <person name="Goff S."/>
            <person name="Hammond-Kosack K.E."/>
            <person name="Hilburn K."/>
            <person name="Hua-Van A."/>
            <person name="Jonkers W."/>
            <person name="Kazan K."/>
            <person name="Kodira C.D."/>
            <person name="Koehrsen M."/>
            <person name="Kumar L."/>
            <person name="Lee Y.H."/>
            <person name="Li L."/>
            <person name="Manners J.M."/>
            <person name="Miranda-Saavedra D."/>
            <person name="Mukherjee M."/>
            <person name="Park G."/>
            <person name="Park J."/>
            <person name="Park S.Y."/>
            <person name="Proctor R.H."/>
            <person name="Regev A."/>
            <person name="Ruiz-Roldan M.C."/>
            <person name="Sain D."/>
            <person name="Sakthikumar S."/>
            <person name="Sykes S."/>
            <person name="Schwartz D.C."/>
            <person name="Turgeon B.G."/>
            <person name="Wapinski I."/>
            <person name="Yoder O."/>
            <person name="Young S."/>
            <person name="Zeng Q."/>
            <person name="Zhou S."/>
            <person name="Galagan J."/>
            <person name="Cuomo C.A."/>
            <person name="Kistler H.C."/>
            <person name="Rep M."/>
        </authorList>
    </citation>
    <scope>NUCLEOTIDE SEQUENCE [LARGE SCALE GENOMIC DNA]</scope>
    <source>
        <strain evidence="1">4287</strain>
    </source>
</reference>
<organism evidence="1 2">
    <name type="scientific">Fusarium oxysporum f. sp. lycopersici (strain 4287 / CBS 123668 / FGSC 9935 / NRRL 34936)</name>
    <name type="common">Fusarium vascular wilt of tomato</name>
    <dbReference type="NCBI Taxonomy" id="426428"/>
    <lineage>
        <taxon>Eukaryota</taxon>
        <taxon>Fungi</taxon>
        <taxon>Dikarya</taxon>
        <taxon>Ascomycota</taxon>
        <taxon>Pezizomycotina</taxon>
        <taxon>Sordariomycetes</taxon>
        <taxon>Hypocreomycetidae</taxon>
        <taxon>Hypocreales</taxon>
        <taxon>Nectriaceae</taxon>
        <taxon>Fusarium</taxon>
        <taxon>Fusarium oxysporum species complex</taxon>
    </lineage>
</organism>
<dbReference type="AlphaFoldDB" id="A0A0J9VB86"/>
<protein>
    <submittedName>
        <fullName evidence="1">Uncharacterized protein</fullName>
    </submittedName>
</protein>
<dbReference type="EMBL" id="DS231706">
    <property type="protein sequence ID" value="KNB08689.1"/>
    <property type="molecule type" value="Genomic_DNA"/>
</dbReference>
<reference evidence="1" key="1">
    <citation type="submission" date="2007-04" db="EMBL/GenBank/DDBJ databases">
        <authorList>
            <consortium name="The Broad Institute Genome Sequencing Platform"/>
            <person name="Birren B."/>
            <person name="Lander E."/>
            <person name="Galagan J."/>
            <person name="Nusbaum C."/>
            <person name="Devon K."/>
            <person name="Ma L.-J."/>
            <person name="Jaffe D."/>
            <person name="Butler J."/>
            <person name="Alvarez P."/>
            <person name="Gnerre S."/>
            <person name="Grabherr M."/>
            <person name="Kleber M."/>
            <person name="Mauceli E."/>
            <person name="Brockman W."/>
            <person name="MacCallum I.A."/>
            <person name="Young S."/>
            <person name="LaButti K."/>
            <person name="DeCaprio D."/>
            <person name="Crawford M."/>
            <person name="Koehrsen M."/>
            <person name="Engels R."/>
            <person name="Montgomery P."/>
            <person name="Pearson M."/>
            <person name="Howarth C."/>
            <person name="Larson L."/>
            <person name="White J."/>
            <person name="O'Leary S."/>
            <person name="Kodira C."/>
            <person name="Zeng Q."/>
            <person name="Yandava C."/>
            <person name="Alvarado L."/>
            <person name="Kistler C."/>
            <person name="Shim W.-B."/>
            <person name="Kang S."/>
            <person name="Woloshuk C."/>
        </authorList>
    </citation>
    <scope>NUCLEOTIDE SEQUENCE</scope>
    <source>
        <strain evidence="1">4287</strain>
    </source>
</reference>
<gene>
    <name evidence="1" type="ORF">FOXG_20053</name>
</gene>
<dbReference type="GeneID" id="28960759"/>
<dbReference type="KEGG" id="fox:FOXG_20053"/>
<proteinExistence type="predicted"/>
<dbReference type="VEuPathDB" id="FungiDB:FOXG_20053"/>